<gene>
    <name evidence="3" type="ORF">OESDEN_13726</name>
</gene>
<dbReference type="EMBL" id="KN560152">
    <property type="protein sequence ID" value="KHJ86518.1"/>
    <property type="molecule type" value="Genomic_DNA"/>
</dbReference>
<keyword evidence="2" id="KW-1133">Transmembrane helix</keyword>
<evidence type="ECO:0000256" key="2">
    <source>
        <dbReference type="SAM" id="Phobius"/>
    </source>
</evidence>
<organism evidence="3 4">
    <name type="scientific">Oesophagostomum dentatum</name>
    <name type="common">Nodular worm</name>
    <dbReference type="NCBI Taxonomy" id="61180"/>
    <lineage>
        <taxon>Eukaryota</taxon>
        <taxon>Metazoa</taxon>
        <taxon>Ecdysozoa</taxon>
        <taxon>Nematoda</taxon>
        <taxon>Chromadorea</taxon>
        <taxon>Rhabditida</taxon>
        <taxon>Rhabditina</taxon>
        <taxon>Rhabditomorpha</taxon>
        <taxon>Strongyloidea</taxon>
        <taxon>Strongylidae</taxon>
        <taxon>Oesophagostomum</taxon>
    </lineage>
</organism>
<sequence>MLLFSAACCAGGVVISVCVQVLSPCCSGNLSHIIDFVFDASVSAYSGISYIALFIYVVRKGTSGIGKRELTCFIQFVLMFLVYAATWVAFFIVNALASKTRASYIATPALEMLNCGANATLYLVMNKEVRRAARDLLKRNSVIAPLQTHPQTVPSDRANMKNSTVTSGNTSVTEKKKTVQS</sequence>
<protein>
    <recommendedName>
        <fullName evidence="5">7TM GPCR serpentine receptor class x (Srx) domain-containing protein</fullName>
    </recommendedName>
</protein>
<keyword evidence="4" id="KW-1185">Reference proteome</keyword>
<feature type="transmembrane region" description="Helical" evidence="2">
    <location>
        <begin position="105"/>
        <end position="124"/>
    </location>
</feature>
<dbReference type="Gene3D" id="1.20.1070.10">
    <property type="entry name" value="Rhodopsin 7-helix transmembrane proteins"/>
    <property type="match status" value="1"/>
</dbReference>
<reference evidence="3 4" key="1">
    <citation type="submission" date="2014-03" db="EMBL/GenBank/DDBJ databases">
        <title>Draft genome of the hookworm Oesophagostomum dentatum.</title>
        <authorList>
            <person name="Mitreva M."/>
        </authorList>
    </citation>
    <scope>NUCLEOTIDE SEQUENCE [LARGE SCALE GENOMIC DNA]</scope>
    <source>
        <strain evidence="3 4">OD-Hann</strain>
    </source>
</reference>
<evidence type="ECO:0000313" key="3">
    <source>
        <dbReference type="EMBL" id="KHJ86518.1"/>
    </source>
</evidence>
<accession>A0A0B1SMG0</accession>
<evidence type="ECO:0000313" key="4">
    <source>
        <dbReference type="Proteomes" id="UP000053660"/>
    </source>
</evidence>
<feature type="transmembrane region" description="Helical" evidence="2">
    <location>
        <begin position="70"/>
        <end position="93"/>
    </location>
</feature>
<name>A0A0B1SMG0_OESDE</name>
<evidence type="ECO:0000256" key="1">
    <source>
        <dbReference type="SAM" id="MobiDB-lite"/>
    </source>
</evidence>
<dbReference type="PANTHER" id="PTHR22718">
    <property type="entry name" value="SERPENTINE RECEPTOR, CLASS X"/>
    <property type="match status" value="1"/>
</dbReference>
<dbReference type="PANTHER" id="PTHR22718:SF11">
    <property type="entry name" value="7TM GPCR SERPENTINE RECEPTOR CLASS X (SRX) DOMAIN-CONTAINING PROTEIN"/>
    <property type="match status" value="1"/>
</dbReference>
<proteinExistence type="predicted"/>
<dbReference type="Proteomes" id="UP000053660">
    <property type="component" value="Unassembled WGS sequence"/>
</dbReference>
<keyword evidence="2" id="KW-0812">Transmembrane</keyword>
<feature type="transmembrane region" description="Helical" evidence="2">
    <location>
        <begin position="40"/>
        <end position="58"/>
    </location>
</feature>
<dbReference type="SUPFAM" id="SSF81321">
    <property type="entry name" value="Family A G protein-coupled receptor-like"/>
    <property type="match status" value="1"/>
</dbReference>
<dbReference type="OrthoDB" id="5852115at2759"/>
<dbReference type="AlphaFoldDB" id="A0A0B1SMG0"/>
<feature type="compositionally biased region" description="Low complexity" evidence="1">
    <location>
        <begin position="162"/>
        <end position="172"/>
    </location>
</feature>
<feature type="region of interest" description="Disordered" evidence="1">
    <location>
        <begin position="148"/>
        <end position="181"/>
    </location>
</feature>
<evidence type="ECO:0008006" key="5">
    <source>
        <dbReference type="Google" id="ProtNLM"/>
    </source>
</evidence>
<keyword evidence="2" id="KW-0472">Membrane</keyword>